<dbReference type="Pfam" id="PF01817">
    <property type="entry name" value="CM_2"/>
    <property type="match status" value="1"/>
</dbReference>
<dbReference type="RefSeq" id="WP_005606555.1">
    <property type="nucleotide sequence ID" value="NZ_CP102283.1"/>
</dbReference>
<dbReference type="EC" id="5.4.99.5" evidence="3"/>
<gene>
    <name evidence="3" type="primary">tyrA</name>
    <name evidence="3" type="ORF">HMPREF0444_1883</name>
</gene>
<evidence type="ECO:0000313" key="3">
    <source>
        <dbReference type="EMBL" id="EEW36535.1"/>
    </source>
</evidence>
<dbReference type="SUPFAM" id="SSF48600">
    <property type="entry name" value="Chorismate mutase II"/>
    <property type="match status" value="1"/>
</dbReference>
<dbReference type="PROSITE" id="PS51168">
    <property type="entry name" value="CHORISMATE_MUT_2"/>
    <property type="match status" value="1"/>
</dbReference>
<dbReference type="PANTHER" id="PTHR38041:SF1">
    <property type="entry name" value="CHORISMATE MUTASE"/>
    <property type="match status" value="1"/>
</dbReference>
<dbReference type="Gene3D" id="1.20.59.10">
    <property type="entry name" value="Chorismate mutase"/>
    <property type="match status" value="1"/>
</dbReference>
<dbReference type="PANTHER" id="PTHR38041">
    <property type="entry name" value="CHORISMATE MUTASE"/>
    <property type="match status" value="1"/>
</dbReference>
<proteinExistence type="predicted"/>
<dbReference type="SMART" id="SM00830">
    <property type="entry name" value="CM_2"/>
    <property type="match status" value="1"/>
</dbReference>
<sequence>MLDNQRAEIDTIDREIVSLFERRMQVVMDVARIKKENGMAIFDASREKEVIAKVQSYLTDEGLKEELREVYETLMKVSKDYQKIQMDE</sequence>
<accession>C8NIY8</accession>
<dbReference type="InterPro" id="IPR051331">
    <property type="entry name" value="Chorismate_mutase-related"/>
</dbReference>
<dbReference type="EMBL" id="ACKZ01000029">
    <property type="protein sequence ID" value="EEW36535.1"/>
    <property type="molecule type" value="Genomic_DNA"/>
</dbReference>
<keyword evidence="1 3" id="KW-0413">Isomerase</keyword>
<name>C8NIY8_9LACT</name>
<evidence type="ECO:0000259" key="2">
    <source>
        <dbReference type="PROSITE" id="PS51168"/>
    </source>
</evidence>
<dbReference type="InterPro" id="IPR011279">
    <property type="entry name" value="Chorismate_mutase_GmP"/>
</dbReference>
<reference evidence="3 4" key="1">
    <citation type="submission" date="2009-08" db="EMBL/GenBank/DDBJ databases">
        <authorList>
            <person name="Muzny D."/>
            <person name="Qin X."/>
            <person name="Deng J."/>
            <person name="Jiang H."/>
            <person name="Liu Y."/>
            <person name="Qu J."/>
            <person name="Song X.-Z."/>
            <person name="Zhang L."/>
            <person name="Thornton R."/>
            <person name="Coyle M."/>
            <person name="Francisco L."/>
            <person name="Jackson L."/>
            <person name="Javaid M."/>
            <person name="Korchina V."/>
            <person name="Kovar C."/>
            <person name="Mata R."/>
            <person name="Mathew T."/>
            <person name="Ngo R."/>
            <person name="Nguyen L."/>
            <person name="Nguyen N."/>
            <person name="Okwuonu G."/>
            <person name="Ongeri F."/>
            <person name="Pham C."/>
            <person name="Simmons D."/>
            <person name="Wilczek-Boney K."/>
            <person name="Hale W."/>
            <person name="Jakkamsetti A."/>
            <person name="Pham P."/>
            <person name="Ruth R."/>
            <person name="San Lucas F."/>
            <person name="Warren J."/>
            <person name="Zhang J."/>
            <person name="Zhao Z."/>
            <person name="Zhou C."/>
            <person name="Zhu D."/>
            <person name="Lee S."/>
            <person name="Bess C."/>
            <person name="Blankenburg K."/>
            <person name="Forbes L."/>
            <person name="Fu Q."/>
            <person name="Gubbala S."/>
            <person name="Hirani K."/>
            <person name="Jayaseelan J.C."/>
            <person name="Lara F."/>
            <person name="Munidasa M."/>
            <person name="Palculict T."/>
            <person name="Patil S."/>
            <person name="Pu L.-L."/>
            <person name="Saada N."/>
            <person name="Tang L."/>
            <person name="Weissenberger G."/>
            <person name="Zhu Y."/>
            <person name="Hemphill L."/>
            <person name="Shang Y."/>
            <person name="Youmans B."/>
            <person name="Ayvaz T."/>
            <person name="Ross M."/>
            <person name="Santibanez J."/>
            <person name="Aqrawi P."/>
            <person name="Gross S."/>
            <person name="Joshi V."/>
            <person name="Fowler G."/>
            <person name="Nazareth L."/>
            <person name="Reid J."/>
            <person name="Worley K."/>
            <person name="Petrosino J."/>
            <person name="Highlander S."/>
            <person name="Gibbs R."/>
        </authorList>
    </citation>
    <scope>NUCLEOTIDE SEQUENCE [LARGE SCALE GENOMIC DNA]</scope>
    <source>
        <strain evidence="3 4">ATCC 49175</strain>
    </source>
</reference>
<protein>
    <submittedName>
        <fullName evidence="3">Chorismate mutase</fullName>
        <ecNumber evidence="3">5.4.99.5</ecNumber>
    </submittedName>
</protein>
<dbReference type="STRING" id="638301.HMPREF0444_1883"/>
<organism evidence="3 4">
    <name type="scientific">Granulicatella adiacens ATCC 49175</name>
    <dbReference type="NCBI Taxonomy" id="638301"/>
    <lineage>
        <taxon>Bacteria</taxon>
        <taxon>Bacillati</taxon>
        <taxon>Bacillota</taxon>
        <taxon>Bacilli</taxon>
        <taxon>Lactobacillales</taxon>
        <taxon>Carnobacteriaceae</taxon>
        <taxon>Granulicatella</taxon>
    </lineage>
</organism>
<dbReference type="eggNOG" id="COG1605">
    <property type="taxonomic scope" value="Bacteria"/>
</dbReference>
<dbReference type="InterPro" id="IPR002701">
    <property type="entry name" value="CM_II_prokaryot"/>
</dbReference>
<dbReference type="GO" id="GO:0009697">
    <property type="term" value="P:salicylic acid biosynthetic process"/>
    <property type="evidence" value="ECO:0007669"/>
    <property type="project" value="TreeGrafter"/>
</dbReference>
<dbReference type="NCBIfam" id="TIGR01805">
    <property type="entry name" value="CM_mono_grmpos"/>
    <property type="match status" value="1"/>
</dbReference>
<dbReference type="HOGENOM" id="CLU_131518_3_3_9"/>
<dbReference type="GO" id="GO:0046417">
    <property type="term" value="P:chorismate metabolic process"/>
    <property type="evidence" value="ECO:0007669"/>
    <property type="project" value="InterPro"/>
</dbReference>
<dbReference type="GO" id="GO:0004106">
    <property type="term" value="F:chorismate mutase activity"/>
    <property type="evidence" value="ECO:0007669"/>
    <property type="project" value="UniProtKB-EC"/>
</dbReference>
<dbReference type="InterPro" id="IPR036979">
    <property type="entry name" value="CM_dom_sf"/>
</dbReference>
<keyword evidence="4" id="KW-1185">Reference proteome</keyword>
<feature type="domain" description="Chorismate mutase" evidence="2">
    <location>
        <begin position="1"/>
        <end position="86"/>
    </location>
</feature>
<dbReference type="GeneID" id="78412359"/>
<comment type="caution">
    <text evidence="3">The sequence shown here is derived from an EMBL/GenBank/DDBJ whole genome shotgun (WGS) entry which is preliminary data.</text>
</comment>
<dbReference type="Proteomes" id="UP000005926">
    <property type="component" value="Unassembled WGS sequence"/>
</dbReference>
<dbReference type="AlphaFoldDB" id="C8NIY8"/>
<evidence type="ECO:0000256" key="1">
    <source>
        <dbReference type="ARBA" id="ARBA00023235"/>
    </source>
</evidence>
<evidence type="ECO:0000313" key="4">
    <source>
        <dbReference type="Proteomes" id="UP000005926"/>
    </source>
</evidence>
<dbReference type="InterPro" id="IPR036263">
    <property type="entry name" value="Chorismate_II_sf"/>
</dbReference>